<dbReference type="Gene3D" id="2.60.40.4070">
    <property type="match status" value="1"/>
</dbReference>
<sequence length="272" mass="29502">MNRAYCRGGGFFAYSCSPTLINNTIVRNRSTYVGYNSSGAVIYVYSGASVTGRNNIVYDNFATNNPNIYGTTSFIYSCIQGGMSGIGNISSDPLFVHNPPLGFSYLCQIAAGQPQDSPCMDAGDPNSPLIQGTTRTDQFPDVGIVDMGFHWWLTVWSSALSSQLEHDLFDKLSAYSDASHSKSMKSAEILLNSTPNPFNPRTTLSFELPSTGLVNLSIYDISGKMVTTLVNGWRGAGINEVTFDGRDLSSGVYVYLLEAGDFKISGKMVLMK</sequence>
<comment type="caution">
    <text evidence="2">The sequence shown here is derived from an EMBL/GenBank/DDBJ whole genome shotgun (WGS) entry which is preliminary data.</text>
</comment>
<feature type="domain" description="Secretion system C-terminal sorting" evidence="1">
    <location>
        <begin position="195"/>
        <end position="269"/>
    </location>
</feature>
<dbReference type="Proteomes" id="UP000319619">
    <property type="component" value="Unassembled WGS sequence"/>
</dbReference>
<dbReference type="EMBL" id="NJBN01000003">
    <property type="protein sequence ID" value="TKJ41031.1"/>
    <property type="molecule type" value="Genomic_DNA"/>
</dbReference>
<name>A0A532V1F3_UNCL8</name>
<organism evidence="2 3">
    <name type="scientific">candidate division LCP-89 bacterium B3_LCP</name>
    <dbReference type="NCBI Taxonomy" id="2012998"/>
    <lineage>
        <taxon>Bacteria</taxon>
        <taxon>Pseudomonadati</taxon>
        <taxon>Bacteria division LCP-89</taxon>
    </lineage>
</organism>
<dbReference type="NCBIfam" id="TIGR04183">
    <property type="entry name" value="Por_Secre_tail"/>
    <property type="match status" value="1"/>
</dbReference>
<accession>A0A532V1F3</accession>
<gene>
    <name evidence="2" type="ORF">CEE37_05030</name>
</gene>
<dbReference type="Pfam" id="PF18962">
    <property type="entry name" value="Por_Secre_tail"/>
    <property type="match status" value="1"/>
</dbReference>
<proteinExistence type="predicted"/>
<evidence type="ECO:0000313" key="3">
    <source>
        <dbReference type="Proteomes" id="UP000319619"/>
    </source>
</evidence>
<reference evidence="2 3" key="1">
    <citation type="submission" date="2017-06" db="EMBL/GenBank/DDBJ databases">
        <title>Novel microbial phyla capable of carbon fixation and sulfur reduction in deep-sea sediments.</title>
        <authorList>
            <person name="Huang J."/>
            <person name="Baker B."/>
            <person name="Wang Y."/>
        </authorList>
    </citation>
    <scope>NUCLEOTIDE SEQUENCE [LARGE SCALE GENOMIC DNA]</scope>
    <source>
        <strain evidence="2">B3_LCP</strain>
    </source>
</reference>
<dbReference type="SUPFAM" id="SSF51126">
    <property type="entry name" value="Pectin lyase-like"/>
    <property type="match status" value="1"/>
</dbReference>
<dbReference type="AlphaFoldDB" id="A0A532V1F3"/>
<dbReference type="InterPro" id="IPR026444">
    <property type="entry name" value="Secre_tail"/>
</dbReference>
<dbReference type="InterPro" id="IPR011050">
    <property type="entry name" value="Pectin_lyase_fold/virulence"/>
</dbReference>
<protein>
    <recommendedName>
        <fullName evidence="1">Secretion system C-terminal sorting domain-containing protein</fullName>
    </recommendedName>
</protein>
<evidence type="ECO:0000259" key="1">
    <source>
        <dbReference type="Pfam" id="PF18962"/>
    </source>
</evidence>
<evidence type="ECO:0000313" key="2">
    <source>
        <dbReference type="EMBL" id="TKJ41031.1"/>
    </source>
</evidence>